<sequence>MRHPKGDRHQVQLSQLHGIAIETNDSGPWGQDFWWLIYGPDEDLAFAFPEGATGETEVIERLRALPGFRDDAFGDAIRSTDIDTFVVWQRPLG</sequence>
<dbReference type="KEGG" id="spzr:G5C33_11820"/>
<evidence type="ECO:0000313" key="1">
    <source>
        <dbReference type="EMBL" id="QIG81919.1"/>
    </source>
</evidence>
<gene>
    <name evidence="1" type="ORF">G5C33_11820</name>
</gene>
<name>A0A6G6YAH7_9SPHN</name>
<evidence type="ECO:0000313" key="2">
    <source>
        <dbReference type="Proteomes" id="UP000501568"/>
    </source>
</evidence>
<protein>
    <submittedName>
        <fullName evidence="1">Uncharacterized protein</fullName>
    </submittedName>
</protein>
<accession>A0A6G6YAH7</accession>
<dbReference type="Proteomes" id="UP000501568">
    <property type="component" value="Chromosome"/>
</dbReference>
<dbReference type="AlphaFoldDB" id="A0A6G6YAH7"/>
<organism evidence="1 2">
    <name type="scientific">Stakelama tenebrarum</name>
    <dbReference type="NCBI Taxonomy" id="2711215"/>
    <lineage>
        <taxon>Bacteria</taxon>
        <taxon>Pseudomonadati</taxon>
        <taxon>Pseudomonadota</taxon>
        <taxon>Alphaproteobacteria</taxon>
        <taxon>Sphingomonadales</taxon>
        <taxon>Sphingomonadaceae</taxon>
        <taxon>Stakelama</taxon>
    </lineage>
</organism>
<proteinExistence type="predicted"/>
<reference evidence="1 2" key="1">
    <citation type="submission" date="2020-02" db="EMBL/GenBank/DDBJ databases">
        <authorList>
            <person name="Zheng R.K."/>
            <person name="Sun C.M."/>
        </authorList>
    </citation>
    <scope>NUCLEOTIDE SEQUENCE [LARGE SCALE GENOMIC DNA]</scope>
    <source>
        <strain evidence="2">zrk23</strain>
    </source>
</reference>
<keyword evidence="2" id="KW-1185">Reference proteome</keyword>
<dbReference type="EMBL" id="CP049109">
    <property type="protein sequence ID" value="QIG81919.1"/>
    <property type="molecule type" value="Genomic_DNA"/>
</dbReference>